<feature type="signal peptide" evidence="1">
    <location>
        <begin position="1"/>
        <end position="21"/>
    </location>
</feature>
<proteinExistence type="predicted"/>
<feature type="chain" id="PRO_5015402350" description="DUF2141 domain-containing protein" evidence="1">
    <location>
        <begin position="22"/>
        <end position="175"/>
    </location>
</feature>
<dbReference type="Pfam" id="PF09912">
    <property type="entry name" value="DUF2141"/>
    <property type="match status" value="1"/>
</dbReference>
<dbReference type="EMBL" id="NWBU01000017">
    <property type="protein sequence ID" value="PTQ07795.1"/>
    <property type="molecule type" value="Genomic_DNA"/>
</dbReference>
<keyword evidence="1" id="KW-0732">Signal</keyword>
<dbReference type="OrthoDB" id="7189112at2"/>
<sequence length="175" mass="18142">MSKLMGALAAVLAALAAPAGAARGAIFGPHVADCSPEAGRPAMLVQVTGFKSRTGLVRVQSYGNPKRFFEKGAWLERVEIPTPANGSVEICMPVPSSGTYAVSVRHDVNGSGKSDMKDGGGLSGNPSVSLTDLIFKRKPDPEEVAVHVGSGVVTVPVVLKYVQGGSVKPIRTAFR</sequence>
<protein>
    <recommendedName>
        <fullName evidence="4">DUF2141 domain-containing protein</fullName>
    </recommendedName>
</protein>
<evidence type="ECO:0000313" key="2">
    <source>
        <dbReference type="EMBL" id="PTQ07795.1"/>
    </source>
</evidence>
<name>A0A2T5FU24_9SPHN</name>
<evidence type="ECO:0000313" key="3">
    <source>
        <dbReference type="Proteomes" id="UP000244162"/>
    </source>
</evidence>
<accession>A0A2T5FU24</accession>
<dbReference type="InterPro" id="IPR018673">
    <property type="entry name" value="DUF2141"/>
</dbReference>
<dbReference type="AlphaFoldDB" id="A0A2T5FU24"/>
<evidence type="ECO:0000256" key="1">
    <source>
        <dbReference type="SAM" id="SignalP"/>
    </source>
</evidence>
<evidence type="ECO:0008006" key="4">
    <source>
        <dbReference type="Google" id="ProtNLM"/>
    </source>
</evidence>
<keyword evidence="3" id="KW-1185">Reference proteome</keyword>
<dbReference type="Proteomes" id="UP000244162">
    <property type="component" value="Unassembled WGS sequence"/>
</dbReference>
<dbReference type="RefSeq" id="WP_107969706.1">
    <property type="nucleotide sequence ID" value="NZ_NWBU01000017.1"/>
</dbReference>
<organism evidence="2 3">
    <name type="scientific">Sphingomonas oleivorans</name>
    <dbReference type="NCBI Taxonomy" id="1735121"/>
    <lineage>
        <taxon>Bacteria</taxon>
        <taxon>Pseudomonadati</taxon>
        <taxon>Pseudomonadota</taxon>
        <taxon>Alphaproteobacteria</taxon>
        <taxon>Sphingomonadales</taxon>
        <taxon>Sphingomonadaceae</taxon>
        <taxon>Sphingomonas</taxon>
    </lineage>
</organism>
<reference evidence="2 3" key="1">
    <citation type="submission" date="2017-09" db="EMBL/GenBank/DDBJ databases">
        <title>Sphingomonas panjinensis sp.nov., isolated from oil-contaminated soil.</title>
        <authorList>
            <person name="Wang L."/>
            <person name="Chen L."/>
        </authorList>
    </citation>
    <scope>NUCLEOTIDE SEQUENCE [LARGE SCALE GENOMIC DNA]</scope>
    <source>
        <strain evidence="2 3">FW-11</strain>
    </source>
</reference>
<gene>
    <name evidence="2" type="ORF">CLG96_16740</name>
</gene>
<comment type="caution">
    <text evidence="2">The sequence shown here is derived from an EMBL/GenBank/DDBJ whole genome shotgun (WGS) entry which is preliminary data.</text>
</comment>